<dbReference type="STRING" id="644282.Deba_3085"/>
<dbReference type="OrthoDB" id="193635at2"/>
<evidence type="ECO:0000256" key="2">
    <source>
        <dbReference type="SAM" id="SignalP"/>
    </source>
</evidence>
<dbReference type="KEGG" id="dbr:Deba_3085"/>
<evidence type="ECO:0000313" key="5">
    <source>
        <dbReference type="EMBL" id="ADK86438.1"/>
    </source>
</evidence>
<dbReference type="eggNOG" id="COG1596">
    <property type="taxonomic scope" value="Bacteria"/>
</dbReference>
<dbReference type="Pfam" id="PF02563">
    <property type="entry name" value="Poly_export"/>
    <property type="match status" value="1"/>
</dbReference>
<dbReference type="InterPro" id="IPR019554">
    <property type="entry name" value="Soluble_ligand-bd"/>
</dbReference>
<accession>E1QLK3</accession>
<dbReference type="Proteomes" id="UP000009047">
    <property type="component" value="Chromosome"/>
</dbReference>
<name>E1QLK3_DESB2</name>
<dbReference type="PANTHER" id="PTHR33619:SF3">
    <property type="entry name" value="POLYSACCHARIDE EXPORT PROTEIN GFCE-RELATED"/>
    <property type="match status" value="1"/>
</dbReference>
<dbReference type="EMBL" id="CP002085">
    <property type="protein sequence ID" value="ADK86438.1"/>
    <property type="molecule type" value="Genomic_DNA"/>
</dbReference>
<reference evidence="5 6" key="1">
    <citation type="journal article" date="2010" name="Stand. Genomic Sci.">
        <title>Complete genome sequence of Desulfarculus baarsii type strain (2st14).</title>
        <authorList>
            <person name="Sun H."/>
            <person name="Spring S."/>
            <person name="Lapidus A."/>
            <person name="Davenport K."/>
            <person name="Del Rio T.G."/>
            <person name="Tice H."/>
            <person name="Nolan M."/>
            <person name="Copeland A."/>
            <person name="Cheng J.F."/>
            <person name="Lucas S."/>
            <person name="Tapia R."/>
            <person name="Goodwin L."/>
            <person name="Pitluck S."/>
            <person name="Ivanova N."/>
            <person name="Pagani I."/>
            <person name="Mavromatis K."/>
            <person name="Ovchinnikova G."/>
            <person name="Pati A."/>
            <person name="Chen A."/>
            <person name="Palaniappan K."/>
            <person name="Hauser L."/>
            <person name="Chang Y.J."/>
            <person name="Jeffries C.D."/>
            <person name="Detter J.C."/>
            <person name="Han C."/>
            <person name="Rohde M."/>
            <person name="Brambilla E."/>
            <person name="Goker M."/>
            <person name="Woyke T."/>
            <person name="Bristow J."/>
            <person name="Eisen J.A."/>
            <person name="Markowitz V."/>
            <person name="Hugenholtz P."/>
            <person name="Kyrpides N.C."/>
            <person name="Klenk H.P."/>
            <person name="Land M."/>
        </authorList>
    </citation>
    <scope>NUCLEOTIDE SEQUENCE [LARGE SCALE GENOMIC DNA]</scope>
    <source>
        <strain evidence="6">ATCC 33931 / DSM 2075 / LMG 7858 / VKM B-1802 / 2st14</strain>
    </source>
</reference>
<dbReference type="AlphaFoldDB" id="E1QLK3"/>
<sequence>MPRGRLFAAILCFFTLVTCLSTGPASAAEEPRAMPEMEKEYVIGPSDILEVQVWREENLTRTDRLVLPDGTFTLPLIDNVPAGGKTILELKAHIEKALAKFVDAPKVYITVKQPSSHSFNILGNVKEPGRYPMLAPTTVLQGISMAKGFNEWASRNKTVIIRGYGDKQKIMPFEYDDVVDGDKPEQNFIMHPGDTIVVP</sequence>
<protein>
    <submittedName>
        <fullName evidence="5">Polysaccharide export protein</fullName>
    </submittedName>
</protein>
<gene>
    <name evidence="5" type="ordered locus">Deba_3085</name>
</gene>
<feature type="chain" id="PRO_5003150279" evidence="2">
    <location>
        <begin position="28"/>
        <end position="199"/>
    </location>
</feature>
<keyword evidence="6" id="KW-1185">Reference proteome</keyword>
<evidence type="ECO:0000259" key="4">
    <source>
        <dbReference type="Pfam" id="PF10531"/>
    </source>
</evidence>
<evidence type="ECO:0000256" key="1">
    <source>
        <dbReference type="ARBA" id="ARBA00022729"/>
    </source>
</evidence>
<feature type="domain" description="Soluble ligand binding" evidence="4">
    <location>
        <begin position="120"/>
        <end position="173"/>
    </location>
</feature>
<keyword evidence="1 2" id="KW-0732">Signal</keyword>
<dbReference type="PANTHER" id="PTHR33619">
    <property type="entry name" value="POLYSACCHARIDE EXPORT PROTEIN GFCE-RELATED"/>
    <property type="match status" value="1"/>
</dbReference>
<proteinExistence type="predicted"/>
<evidence type="ECO:0000313" key="6">
    <source>
        <dbReference type="Proteomes" id="UP000009047"/>
    </source>
</evidence>
<feature type="domain" description="Polysaccharide export protein N-terminal" evidence="3">
    <location>
        <begin position="38"/>
        <end position="112"/>
    </location>
</feature>
<evidence type="ECO:0000259" key="3">
    <source>
        <dbReference type="Pfam" id="PF02563"/>
    </source>
</evidence>
<dbReference type="Gene3D" id="3.30.1950.10">
    <property type="entry name" value="wza like domain"/>
    <property type="match status" value="1"/>
</dbReference>
<organism evidence="5 6">
    <name type="scientific">Desulfarculus baarsii (strain ATCC 33931 / DSM 2075 / LMG 7858 / VKM B-1802 / 2st14)</name>
    <dbReference type="NCBI Taxonomy" id="644282"/>
    <lineage>
        <taxon>Bacteria</taxon>
        <taxon>Pseudomonadati</taxon>
        <taxon>Thermodesulfobacteriota</taxon>
        <taxon>Desulfarculia</taxon>
        <taxon>Desulfarculales</taxon>
        <taxon>Desulfarculaceae</taxon>
        <taxon>Desulfarculus</taxon>
    </lineage>
</organism>
<dbReference type="HOGENOM" id="CLU_038343_3_2_7"/>
<dbReference type="InterPro" id="IPR049712">
    <property type="entry name" value="Poly_export"/>
</dbReference>
<dbReference type="InterPro" id="IPR003715">
    <property type="entry name" value="Poly_export_N"/>
</dbReference>
<dbReference type="Gene3D" id="3.10.560.10">
    <property type="entry name" value="Outer membrane lipoprotein wza domain like"/>
    <property type="match status" value="1"/>
</dbReference>
<dbReference type="Pfam" id="PF10531">
    <property type="entry name" value="SLBB"/>
    <property type="match status" value="1"/>
</dbReference>
<feature type="signal peptide" evidence="2">
    <location>
        <begin position="1"/>
        <end position="27"/>
    </location>
</feature>
<dbReference type="GO" id="GO:0015159">
    <property type="term" value="F:polysaccharide transmembrane transporter activity"/>
    <property type="evidence" value="ECO:0007669"/>
    <property type="project" value="InterPro"/>
</dbReference>